<dbReference type="Proteomes" id="UP000094112">
    <property type="component" value="Unassembled WGS sequence"/>
</dbReference>
<proteinExistence type="predicted"/>
<dbReference type="InterPro" id="IPR036873">
    <property type="entry name" value="Rhodanese-like_dom_sf"/>
</dbReference>
<organism evidence="5 6">
    <name type="scientific">Wickerhamomyces anomalus (strain ATCC 58044 / CBS 1984 / NCYC 433 / NRRL Y-366-8)</name>
    <name type="common">Yeast</name>
    <name type="synonym">Hansenula anomala</name>
    <dbReference type="NCBI Taxonomy" id="683960"/>
    <lineage>
        <taxon>Eukaryota</taxon>
        <taxon>Fungi</taxon>
        <taxon>Dikarya</taxon>
        <taxon>Ascomycota</taxon>
        <taxon>Saccharomycotina</taxon>
        <taxon>Saccharomycetes</taxon>
        <taxon>Phaffomycetales</taxon>
        <taxon>Wickerhamomycetaceae</taxon>
        <taxon>Wickerhamomyces</taxon>
    </lineage>
</organism>
<evidence type="ECO:0000256" key="3">
    <source>
        <dbReference type="SAM" id="MobiDB-lite"/>
    </source>
</evidence>
<dbReference type="PANTHER" id="PTHR11364">
    <property type="entry name" value="THIOSULFATE SULFERTANSFERASE"/>
    <property type="match status" value="1"/>
</dbReference>
<feature type="domain" description="Rhodanese" evidence="4">
    <location>
        <begin position="24"/>
        <end position="139"/>
    </location>
</feature>
<dbReference type="AlphaFoldDB" id="A0A1E3P388"/>
<dbReference type="STRING" id="683960.A0A1E3P388"/>
<evidence type="ECO:0000313" key="6">
    <source>
        <dbReference type="Proteomes" id="UP000094112"/>
    </source>
</evidence>
<dbReference type="GO" id="GO:0005739">
    <property type="term" value="C:mitochondrion"/>
    <property type="evidence" value="ECO:0007669"/>
    <property type="project" value="TreeGrafter"/>
</dbReference>
<dbReference type="InterPro" id="IPR001763">
    <property type="entry name" value="Rhodanese-like_dom"/>
</dbReference>
<dbReference type="GO" id="GO:0004792">
    <property type="term" value="F:thiosulfate-cyanide sulfurtransferase activity"/>
    <property type="evidence" value="ECO:0007669"/>
    <property type="project" value="EnsemblFungi"/>
</dbReference>
<dbReference type="PANTHER" id="PTHR11364:SF27">
    <property type="entry name" value="SULFURTRANSFERASE"/>
    <property type="match status" value="1"/>
</dbReference>
<accession>A0A1E3P388</accession>
<evidence type="ECO:0000256" key="2">
    <source>
        <dbReference type="ARBA" id="ARBA00022737"/>
    </source>
</evidence>
<dbReference type="GO" id="GO:0002143">
    <property type="term" value="P:tRNA wobble position uridine thiolation"/>
    <property type="evidence" value="ECO:0007669"/>
    <property type="project" value="EnsemblFungi"/>
</dbReference>
<dbReference type="SUPFAM" id="SSF52821">
    <property type="entry name" value="Rhodanese/Cell cycle control phosphatase"/>
    <property type="match status" value="2"/>
</dbReference>
<dbReference type="OrthoDB" id="270167at2759"/>
<dbReference type="EMBL" id="KV454210">
    <property type="protein sequence ID" value="ODQ59674.1"/>
    <property type="molecule type" value="Genomic_DNA"/>
</dbReference>
<name>A0A1E3P388_WICAA</name>
<dbReference type="InterPro" id="IPR045078">
    <property type="entry name" value="TST/MPST-like"/>
</dbReference>
<evidence type="ECO:0000313" key="5">
    <source>
        <dbReference type="EMBL" id="ODQ59674.1"/>
    </source>
</evidence>
<dbReference type="CDD" id="cd01449">
    <property type="entry name" value="TST_Repeat_2"/>
    <property type="match status" value="1"/>
</dbReference>
<evidence type="ECO:0000256" key="1">
    <source>
        <dbReference type="ARBA" id="ARBA00022679"/>
    </source>
</evidence>
<dbReference type="Pfam" id="PF00581">
    <property type="entry name" value="Rhodanese"/>
    <property type="match status" value="1"/>
</dbReference>
<keyword evidence="6" id="KW-1185">Reference proteome</keyword>
<dbReference type="Gene3D" id="3.40.250.10">
    <property type="entry name" value="Rhodanese-like domain"/>
    <property type="match status" value="2"/>
</dbReference>
<keyword evidence="2" id="KW-0677">Repeat</keyword>
<evidence type="ECO:0000259" key="4">
    <source>
        <dbReference type="PROSITE" id="PS50206"/>
    </source>
</evidence>
<dbReference type="RefSeq" id="XP_019038881.1">
    <property type="nucleotide sequence ID" value="XM_019183340.1"/>
</dbReference>
<gene>
    <name evidence="5" type="ORF">WICANDRAFT_62260</name>
</gene>
<reference evidence="5 6" key="1">
    <citation type="journal article" date="2016" name="Proc. Natl. Acad. Sci. U.S.A.">
        <title>Comparative genomics of biotechnologically important yeasts.</title>
        <authorList>
            <person name="Riley R."/>
            <person name="Haridas S."/>
            <person name="Wolfe K.H."/>
            <person name="Lopes M.R."/>
            <person name="Hittinger C.T."/>
            <person name="Goeker M."/>
            <person name="Salamov A.A."/>
            <person name="Wisecaver J.H."/>
            <person name="Long T.M."/>
            <person name="Calvey C.H."/>
            <person name="Aerts A.L."/>
            <person name="Barry K.W."/>
            <person name="Choi C."/>
            <person name="Clum A."/>
            <person name="Coughlan A.Y."/>
            <person name="Deshpande S."/>
            <person name="Douglass A.P."/>
            <person name="Hanson S.J."/>
            <person name="Klenk H.-P."/>
            <person name="LaButti K.M."/>
            <person name="Lapidus A."/>
            <person name="Lindquist E.A."/>
            <person name="Lipzen A.M."/>
            <person name="Meier-Kolthoff J.P."/>
            <person name="Ohm R.A."/>
            <person name="Otillar R.P."/>
            <person name="Pangilinan J.L."/>
            <person name="Peng Y."/>
            <person name="Rokas A."/>
            <person name="Rosa C.A."/>
            <person name="Scheuner C."/>
            <person name="Sibirny A.A."/>
            <person name="Slot J.C."/>
            <person name="Stielow J.B."/>
            <person name="Sun H."/>
            <person name="Kurtzman C.P."/>
            <person name="Blackwell M."/>
            <person name="Grigoriev I.V."/>
            <person name="Jeffries T.W."/>
        </authorList>
    </citation>
    <scope>NUCLEOTIDE SEQUENCE [LARGE SCALE GENOMIC DNA]</scope>
    <source>
        <strain evidence="6">ATCC 58044 / CBS 1984 / NCYC 433 / NRRL Y-366-8</strain>
    </source>
</reference>
<dbReference type="PROSITE" id="PS50206">
    <property type="entry name" value="RHODANESE_3"/>
    <property type="match status" value="2"/>
</dbReference>
<keyword evidence="1" id="KW-0808">Transferase</keyword>
<dbReference type="GeneID" id="30200586"/>
<feature type="domain" description="Rhodanese" evidence="4">
    <location>
        <begin position="176"/>
        <end position="292"/>
    </location>
</feature>
<feature type="region of interest" description="Disordered" evidence="3">
    <location>
        <begin position="188"/>
        <end position="207"/>
    </location>
</feature>
<sequence>MSTKPIQLLSPVAFRALLGTARSDARVIPIDGSWYMPNNPRDSKADFIKERLENAKFFDLDAVIDKTSPYPHMLPTVEEFNSGVSRIGLKKTDKLIVYDKAGNFSAPRVAWTFQVFGHKHVYLLNNYLEYEKFKYPIEHFESTNPSDTSEYKSSGIDREAFVTFEQFYDIVSNEDQREKYNILDARSHDRFTGEAPEPRPGLPSGHAPGAKSLPFPKVLGESNLFLEPSALKEVVKSTGFDPEKPTIVMCGTGVTACILKAALDSAGLSKSGIQVYDGSWTEYAQRAGPEMIIKGE</sequence>
<dbReference type="CDD" id="cd01448">
    <property type="entry name" value="TST_Repeat_1"/>
    <property type="match status" value="1"/>
</dbReference>
<protein>
    <recommendedName>
        <fullName evidence="4">Rhodanese domain-containing protein</fullName>
    </recommendedName>
</protein>
<dbReference type="SMART" id="SM00450">
    <property type="entry name" value="RHOD"/>
    <property type="match status" value="2"/>
</dbReference>